<evidence type="ECO:0000256" key="3">
    <source>
        <dbReference type="SAM" id="SignalP"/>
    </source>
</evidence>
<protein>
    <submittedName>
        <fullName evidence="4">Putative exported protein</fullName>
    </submittedName>
</protein>
<evidence type="ECO:0000313" key="5">
    <source>
        <dbReference type="Proteomes" id="UP000094023"/>
    </source>
</evidence>
<accession>A0A198GK91</accession>
<dbReference type="EMBL" id="LXEN01000017">
    <property type="protein sequence ID" value="OAT37239.1"/>
    <property type="molecule type" value="Genomic_DNA"/>
</dbReference>
<feature type="signal peptide" evidence="3">
    <location>
        <begin position="1"/>
        <end position="27"/>
    </location>
</feature>
<evidence type="ECO:0000256" key="1">
    <source>
        <dbReference type="ARBA" id="ARBA00023157"/>
    </source>
</evidence>
<dbReference type="PROSITE" id="PS51979">
    <property type="entry name" value="YEBF_CMI"/>
    <property type="match status" value="1"/>
</dbReference>
<evidence type="ECO:0000313" key="4">
    <source>
        <dbReference type="EMBL" id="OAT37239.1"/>
    </source>
</evidence>
<gene>
    <name evidence="4" type="ORF">M983_0429</name>
</gene>
<comment type="caution">
    <text evidence="2">Lacks conserved residue(s) required for the propagation of feature annotation.</text>
</comment>
<feature type="chain" id="PRO_5008279116" evidence="3">
    <location>
        <begin position="28"/>
        <end position="131"/>
    </location>
</feature>
<comment type="caution">
    <text evidence="4">The sequence shown here is derived from an EMBL/GenBank/DDBJ whole genome shotgun (WGS) entry which is preliminary data.</text>
</comment>
<dbReference type="AlphaFoldDB" id="A0A198GK91"/>
<keyword evidence="3" id="KW-0732">Signal</keyword>
<keyword evidence="1" id="KW-1015">Disulfide bond</keyword>
<dbReference type="InterPro" id="IPR025603">
    <property type="entry name" value="YebF/ColM_immunity"/>
</dbReference>
<dbReference type="STRING" id="1354337.M983_0429"/>
<dbReference type="Pfam" id="PF13995">
    <property type="entry name" value="YebF"/>
    <property type="match status" value="1"/>
</dbReference>
<organism evidence="4 5">
    <name type="scientific">Proteus myxofaciens ATCC 19692</name>
    <dbReference type="NCBI Taxonomy" id="1354337"/>
    <lineage>
        <taxon>Bacteria</taxon>
        <taxon>Pseudomonadati</taxon>
        <taxon>Pseudomonadota</taxon>
        <taxon>Gammaproteobacteria</taxon>
        <taxon>Enterobacterales</taxon>
        <taxon>Morganellaceae</taxon>
        <taxon>Proteus</taxon>
    </lineage>
</organism>
<dbReference type="InterPro" id="IPR038703">
    <property type="entry name" value="YebF/Cmi_sf"/>
</dbReference>
<dbReference type="NCBIfam" id="NF041240">
    <property type="entry name" value="YebF_not_Cmi"/>
    <property type="match status" value="1"/>
</dbReference>
<reference evidence="4 5" key="1">
    <citation type="submission" date="2016-04" db="EMBL/GenBank/DDBJ databases">
        <title>ATOL: Assembling a taxonomically balanced genome-scale reconstruction of the evolutionary history of the Enterobacteriaceae.</title>
        <authorList>
            <person name="Plunkett G.III."/>
            <person name="Neeno-Eckwall E.C."/>
            <person name="Glasner J.D."/>
            <person name="Perna N.T."/>
        </authorList>
    </citation>
    <scope>NUCLEOTIDE SEQUENCE [LARGE SCALE GENOMIC DNA]</scope>
    <source>
        <strain evidence="4 5">ATCC 19692</strain>
    </source>
</reference>
<name>A0A198GK91_9GAMM</name>
<dbReference type="RefSeq" id="WP_066746336.1">
    <property type="nucleotide sequence ID" value="NZ_LXEN01000017.1"/>
</dbReference>
<dbReference type="Proteomes" id="UP000094023">
    <property type="component" value="Unassembled WGS sequence"/>
</dbReference>
<sequence length="131" mass="14519">MKLSNIVSKTGMLGAALLLTLSFGASAEDTNNVNNESDVSRSAPFANCINQDSNEIVARVKNDYLQNRLPRWLDDKNTLGPKPVANINANDIIKTGNNYQIMLTVRGARTDLRYNVDVNCDEDKITYVLNK</sequence>
<keyword evidence="5" id="KW-1185">Reference proteome</keyword>
<proteinExistence type="predicted"/>
<evidence type="ECO:0000256" key="2">
    <source>
        <dbReference type="PROSITE-ProRule" id="PRU01323"/>
    </source>
</evidence>
<dbReference type="Gene3D" id="3.10.450.300">
    <property type="entry name" value="YebF/Colicin-M immunity protein"/>
    <property type="match status" value="1"/>
</dbReference>
<dbReference type="OrthoDB" id="6454940at2"/>